<dbReference type="GO" id="GO:0006906">
    <property type="term" value="P:vesicle fusion"/>
    <property type="evidence" value="ECO:0007669"/>
    <property type="project" value="TreeGrafter"/>
</dbReference>
<dbReference type="PANTHER" id="PTHR19957:SF411">
    <property type="entry name" value="LD23667P"/>
    <property type="match status" value="1"/>
</dbReference>
<dbReference type="SMART" id="SM00503">
    <property type="entry name" value="SynN"/>
    <property type="match status" value="1"/>
</dbReference>
<dbReference type="GO" id="GO:0048278">
    <property type="term" value="P:vesicle docking"/>
    <property type="evidence" value="ECO:0007669"/>
    <property type="project" value="TreeGrafter"/>
</dbReference>
<dbReference type="EMBL" id="CAJNOJ010000031">
    <property type="protein sequence ID" value="CAF0892242.1"/>
    <property type="molecule type" value="Genomic_DNA"/>
</dbReference>
<dbReference type="GO" id="GO:0000149">
    <property type="term" value="F:SNARE binding"/>
    <property type="evidence" value="ECO:0007669"/>
    <property type="project" value="TreeGrafter"/>
</dbReference>
<keyword evidence="2" id="KW-1133">Transmembrane helix</keyword>
<keyword evidence="2" id="KW-0472">Membrane</keyword>
<dbReference type="InterPro" id="IPR006011">
    <property type="entry name" value="Syntaxin_N"/>
</dbReference>
<dbReference type="GO" id="GO:0031201">
    <property type="term" value="C:SNARE complex"/>
    <property type="evidence" value="ECO:0007669"/>
    <property type="project" value="TreeGrafter"/>
</dbReference>
<dbReference type="GO" id="GO:0005484">
    <property type="term" value="F:SNAP receptor activity"/>
    <property type="evidence" value="ECO:0007669"/>
    <property type="project" value="TreeGrafter"/>
</dbReference>
<dbReference type="Pfam" id="PF14523">
    <property type="entry name" value="Syntaxin_2"/>
    <property type="match status" value="1"/>
</dbReference>
<dbReference type="GO" id="GO:0006886">
    <property type="term" value="P:intracellular protein transport"/>
    <property type="evidence" value="ECO:0007669"/>
    <property type="project" value="TreeGrafter"/>
</dbReference>
<dbReference type="SUPFAM" id="SSF47661">
    <property type="entry name" value="t-snare proteins"/>
    <property type="match status" value="1"/>
</dbReference>
<evidence type="ECO:0000259" key="3">
    <source>
        <dbReference type="PROSITE" id="PS50192"/>
    </source>
</evidence>
<protein>
    <recommendedName>
        <fullName evidence="3">t-SNARE coiled-coil homology domain-containing protein</fullName>
    </recommendedName>
</protein>
<dbReference type="SMART" id="SM00397">
    <property type="entry name" value="t_SNARE"/>
    <property type="match status" value="1"/>
</dbReference>
<dbReference type="Gene3D" id="1.20.58.70">
    <property type="match status" value="1"/>
</dbReference>
<reference evidence="4" key="1">
    <citation type="submission" date="2021-02" db="EMBL/GenBank/DDBJ databases">
        <authorList>
            <person name="Nowell W R."/>
        </authorList>
    </citation>
    <scope>NUCLEOTIDE SEQUENCE</scope>
</reference>
<sequence length="288" mass="33235">MLNTIRLHLAKSYAYNLYLFFEFFTQSSEMSSASDFQRINNAITTNISKIKNNISELESLIQKIGTSDDSEPLRDRYLHLQNEMKTLVQQTNRAFEQLQSTPVRNEDDRRHKENLTKTLSQQYMKLINRFQELQRLGAQKEKASLERARSASFRKHSMHDSNGVDNVAFTNTPYQQQVVIPMEQEADARAIQERDSQLRQLETNIIEVNELFKDVAKLVHEHGEIIDNIENNVVETEAHVDTGNRQLKQAVTYQSAARRKKIILIGILITIIVIIALILGIYFGVAKK</sequence>
<dbReference type="Pfam" id="PF05739">
    <property type="entry name" value="SNARE"/>
    <property type="match status" value="1"/>
</dbReference>
<evidence type="ECO:0000256" key="1">
    <source>
        <dbReference type="ARBA" id="ARBA00009063"/>
    </source>
</evidence>
<dbReference type="InterPro" id="IPR000727">
    <property type="entry name" value="T_SNARE_dom"/>
</dbReference>
<feature type="transmembrane region" description="Helical" evidence="2">
    <location>
        <begin position="262"/>
        <end position="285"/>
    </location>
</feature>
<dbReference type="Proteomes" id="UP000663852">
    <property type="component" value="Unassembled WGS sequence"/>
</dbReference>
<dbReference type="AlphaFoldDB" id="A0A813Z2Z0"/>
<dbReference type="PROSITE" id="PS50192">
    <property type="entry name" value="T_SNARE"/>
    <property type="match status" value="1"/>
</dbReference>
<organism evidence="4 5">
    <name type="scientific">Adineta ricciae</name>
    <name type="common">Rotifer</name>
    <dbReference type="NCBI Taxonomy" id="249248"/>
    <lineage>
        <taxon>Eukaryota</taxon>
        <taxon>Metazoa</taxon>
        <taxon>Spiralia</taxon>
        <taxon>Gnathifera</taxon>
        <taxon>Rotifera</taxon>
        <taxon>Eurotatoria</taxon>
        <taxon>Bdelloidea</taxon>
        <taxon>Adinetida</taxon>
        <taxon>Adinetidae</taxon>
        <taxon>Adineta</taxon>
    </lineage>
</organism>
<dbReference type="InterPro" id="IPR010989">
    <property type="entry name" value="SNARE"/>
</dbReference>
<name>A0A813Z2Z0_ADIRI</name>
<proteinExistence type="inferred from homology"/>
<dbReference type="GO" id="GO:0008021">
    <property type="term" value="C:synaptic vesicle"/>
    <property type="evidence" value="ECO:0007669"/>
    <property type="project" value="TreeGrafter"/>
</dbReference>
<comment type="caution">
    <text evidence="4">The sequence shown here is derived from an EMBL/GenBank/DDBJ whole genome shotgun (WGS) entry which is preliminary data.</text>
</comment>
<accession>A0A813Z2Z0</accession>
<comment type="similarity">
    <text evidence="1">Belongs to the syntaxin family.</text>
</comment>
<dbReference type="Gene3D" id="1.20.5.110">
    <property type="match status" value="1"/>
</dbReference>
<dbReference type="OrthoDB" id="364348at2759"/>
<keyword evidence="2" id="KW-0812">Transmembrane</keyword>
<feature type="domain" description="T-SNARE coiled-coil homology" evidence="3">
    <location>
        <begin position="188"/>
        <end position="250"/>
    </location>
</feature>
<dbReference type="InterPro" id="IPR045242">
    <property type="entry name" value="Syntaxin"/>
</dbReference>
<gene>
    <name evidence="4" type="ORF">EDS130_LOCUS9346</name>
</gene>
<dbReference type="PANTHER" id="PTHR19957">
    <property type="entry name" value="SYNTAXIN"/>
    <property type="match status" value="1"/>
</dbReference>
<evidence type="ECO:0000313" key="4">
    <source>
        <dbReference type="EMBL" id="CAF0892242.1"/>
    </source>
</evidence>
<evidence type="ECO:0000256" key="2">
    <source>
        <dbReference type="SAM" id="Phobius"/>
    </source>
</evidence>
<evidence type="ECO:0000313" key="5">
    <source>
        <dbReference type="Proteomes" id="UP000663852"/>
    </source>
</evidence>